<feature type="compositionally biased region" description="Basic and acidic residues" evidence="1">
    <location>
        <begin position="49"/>
        <end position="60"/>
    </location>
</feature>
<dbReference type="Proteomes" id="UP001465976">
    <property type="component" value="Unassembled WGS sequence"/>
</dbReference>
<name>A0ABR3EX05_9AGAR</name>
<sequence length="96" mass="10859">MKSFAWLLARADDPYDKSGPPLLLVHLCAILVSQGPDRSLGARSPQAARSRERNLEGRHADEEIDVENSLRLGYSVDWAERTSRTYLGYLKLLLFD</sequence>
<gene>
    <name evidence="2" type="ORF">V5O48_014554</name>
</gene>
<reference evidence="2 3" key="1">
    <citation type="submission" date="2024-02" db="EMBL/GenBank/DDBJ databases">
        <title>A draft genome for the cacao thread blight pathogen Marasmius crinis-equi.</title>
        <authorList>
            <person name="Cohen S.P."/>
            <person name="Baruah I.K."/>
            <person name="Amoako-Attah I."/>
            <person name="Bukari Y."/>
            <person name="Meinhardt L.W."/>
            <person name="Bailey B.A."/>
        </authorList>
    </citation>
    <scope>NUCLEOTIDE SEQUENCE [LARGE SCALE GENOMIC DNA]</scope>
    <source>
        <strain evidence="2 3">GH-76</strain>
    </source>
</reference>
<evidence type="ECO:0000313" key="3">
    <source>
        <dbReference type="Proteomes" id="UP001465976"/>
    </source>
</evidence>
<keyword evidence="3" id="KW-1185">Reference proteome</keyword>
<dbReference type="EMBL" id="JBAHYK010001588">
    <property type="protein sequence ID" value="KAL0567438.1"/>
    <property type="molecule type" value="Genomic_DNA"/>
</dbReference>
<evidence type="ECO:0000256" key="1">
    <source>
        <dbReference type="SAM" id="MobiDB-lite"/>
    </source>
</evidence>
<proteinExistence type="predicted"/>
<organism evidence="2 3">
    <name type="scientific">Marasmius crinis-equi</name>
    <dbReference type="NCBI Taxonomy" id="585013"/>
    <lineage>
        <taxon>Eukaryota</taxon>
        <taxon>Fungi</taxon>
        <taxon>Dikarya</taxon>
        <taxon>Basidiomycota</taxon>
        <taxon>Agaricomycotina</taxon>
        <taxon>Agaricomycetes</taxon>
        <taxon>Agaricomycetidae</taxon>
        <taxon>Agaricales</taxon>
        <taxon>Marasmiineae</taxon>
        <taxon>Marasmiaceae</taxon>
        <taxon>Marasmius</taxon>
    </lineage>
</organism>
<comment type="caution">
    <text evidence="2">The sequence shown here is derived from an EMBL/GenBank/DDBJ whole genome shotgun (WGS) entry which is preliminary data.</text>
</comment>
<evidence type="ECO:0000313" key="2">
    <source>
        <dbReference type="EMBL" id="KAL0567438.1"/>
    </source>
</evidence>
<feature type="region of interest" description="Disordered" evidence="1">
    <location>
        <begin position="36"/>
        <end position="60"/>
    </location>
</feature>
<accession>A0ABR3EX05</accession>
<protein>
    <submittedName>
        <fullName evidence="2">Uncharacterized protein</fullName>
    </submittedName>
</protein>